<organism evidence="1 2">
    <name type="scientific">Mycena venus</name>
    <dbReference type="NCBI Taxonomy" id="2733690"/>
    <lineage>
        <taxon>Eukaryota</taxon>
        <taxon>Fungi</taxon>
        <taxon>Dikarya</taxon>
        <taxon>Basidiomycota</taxon>
        <taxon>Agaricomycotina</taxon>
        <taxon>Agaricomycetes</taxon>
        <taxon>Agaricomycetidae</taxon>
        <taxon>Agaricales</taxon>
        <taxon>Marasmiineae</taxon>
        <taxon>Mycenaceae</taxon>
        <taxon>Mycena</taxon>
    </lineage>
</organism>
<evidence type="ECO:0000313" key="2">
    <source>
        <dbReference type="Proteomes" id="UP000620124"/>
    </source>
</evidence>
<dbReference type="EMBL" id="JACAZI010000002">
    <property type="protein sequence ID" value="KAF7368662.1"/>
    <property type="molecule type" value="Genomic_DNA"/>
</dbReference>
<dbReference type="Proteomes" id="UP000620124">
    <property type="component" value="Unassembled WGS sequence"/>
</dbReference>
<name>A0A8H6Z0Z6_9AGAR</name>
<sequence length="198" mass="22926">MVSLLSDLYPSTLDKWATRQDPPGYAVDDSGHVAVLNVALQMNISSILPMVMYEICIGLHDLDEIFFSTGEYQIMDPDFRRRCILGYSRLQSEQRDILRYVRRAEGIEKCETTLKCDSERLRWMGLALGKNDMNPLADDNRDSWNDFNCCSACRKTAKETYHVYRERLWDYLPTIFGFENWDVLLGNRDSNTVAHCSS</sequence>
<dbReference type="AlphaFoldDB" id="A0A8H6Z0Z6"/>
<proteinExistence type="predicted"/>
<protein>
    <submittedName>
        <fullName evidence="1">Uncharacterized protein</fullName>
    </submittedName>
</protein>
<dbReference type="OrthoDB" id="3218112at2759"/>
<comment type="caution">
    <text evidence="1">The sequence shown here is derived from an EMBL/GenBank/DDBJ whole genome shotgun (WGS) entry which is preliminary data.</text>
</comment>
<keyword evidence="2" id="KW-1185">Reference proteome</keyword>
<accession>A0A8H6Z0Z6</accession>
<gene>
    <name evidence="1" type="ORF">MVEN_00190500</name>
</gene>
<evidence type="ECO:0000313" key="1">
    <source>
        <dbReference type="EMBL" id="KAF7368662.1"/>
    </source>
</evidence>
<reference evidence="1" key="1">
    <citation type="submission" date="2020-05" db="EMBL/GenBank/DDBJ databases">
        <title>Mycena genomes resolve the evolution of fungal bioluminescence.</title>
        <authorList>
            <person name="Tsai I.J."/>
        </authorList>
    </citation>
    <scope>NUCLEOTIDE SEQUENCE</scope>
    <source>
        <strain evidence="1">CCC161011</strain>
    </source>
</reference>